<evidence type="ECO:0000313" key="1">
    <source>
        <dbReference type="EMBL" id="ASN72600.1"/>
    </source>
</evidence>
<reference evidence="1" key="1">
    <citation type="submission" date="2017-06" db="EMBL/GenBank/DDBJ databases">
        <title>Novel phages from South African skin metaviromes.</title>
        <authorList>
            <person name="van Zyl L.J."/>
            <person name="Abrahams Y."/>
            <person name="Stander E.A."/>
            <person name="Kirby B.M."/>
            <person name="Clavaud C."/>
            <person name="Farcet C."/>
            <person name="Breton L."/>
            <person name="Trindade M.I."/>
        </authorList>
    </citation>
    <scope>NUCLEOTIDE SEQUENCE</scope>
</reference>
<dbReference type="EMBL" id="MF417961">
    <property type="protein sequence ID" value="ASN72600.1"/>
    <property type="molecule type" value="Genomic_DNA"/>
</dbReference>
<proteinExistence type="predicted"/>
<name>A0A2H4JBJ3_9CAUD</name>
<dbReference type="InterPro" id="IPR019612">
    <property type="entry name" value="Minor_capsid_put"/>
</dbReference>
<sequence length="119" mass="13588">MVVVDKRTLVDSVTISKPTGKKDGWGKEEFSYPILLSPVRFDRNFDGPGSVNNPSGQKNPSFRAPGVIFVYPRYCNVELDSSFRNSIIKDGDDEYIVNKIIPVYEPFNRKVFCYEIEVM</sequence>
<evidence type="ECO:0008006" key="2">
    <source>
        <dbReference type="Google" id="ProtNLM"/>
    </source>
</evidence>
<accession>A0A2H4JBJ3</accession>
<protein>
    <recommendedName>
        <fullName evidence="2">Minor capsid protein</fullName>
    </recommendedName>
</protein>
<organism evidence="1">
    <name type="scientific">uncultured Caudovirales phage</name>
    <dbReference type="NCBI Taxonomy" id="2100421"/>
    <lineage>
        <taxon>Viruses</taxon>
        <taxon>Duplodnaviria</taxon>
        <taxon>Heunggongvirae</taxon>
        <taxon>Uroviricota</taxon>
        <taxon>Caudoviricetes</taxon>
        <taxon>Peduoviridae</taxon>
        <taxon>Maltschvirus</taxon>
        <taxon>Maltschvirus maltsch</taxon>
    </lineage>
</organism>
<gene>
    <name evidence="1" type="ORF">10S15_7</name>
</gene>
<dbReference type="Pfam" id="PF10665">
    <property type="entry name" value="Minor_capsid_1"/>
    <property type="match status" value="1"/>
</dbReference>